<dbReference type="CDD" id="cd06438">
    <property type="entry name" value="EpsO_like"/>
    <property type="match status" value="1"/>
</dbReference>
<keyword evidence="2" id="KW-0328">Glycosyltransferase</keyword>
<feature type="transmembrane region" description="Helical" evidence="4">
    <location>
        <begin position="386"/>
        <end position="408"/>
    </location>
</feature>
<dbReference type="Pfam" id="PF13641">
    <property type="entry name" value="Glyco_tranf_2_3"/>
    <property type="match status" value="1"/>
</dbReference>
<name>A0A133XSF9_9ACTN</name>
<evidence type="ECO:0000256" key="4">
    <source>
        <dbReference type="SAM" id="Phobius"/>
    </source>
</evidence>
<proteinExistence type="inferred from homology"/>
<dbReference type="GO" id="GO:0016757">
    <property type="term" value="F:glycosyltransferase activity"/>
    <property type="evidence" value="ECO:0007669"/>
    <property type="project" value="UniProtKB-KW"/>
</dbReference>
<dbReference type="STRING" id="1393034.HMPREF3192_01101"/>
<dbReference type="AlphaFoldDB" id="A0A133XSF9"/>
<dbReference type="PANTHER" id="PTHR43630:SF1">
    <property type="entry name" value="POLY-BETA-1,6-N-ACETYL-D-GLUCOSAMINE SYNTHASE"/>
    <property type="match status" value="1"/>
</dbReference>
<accession>A0A133XSF9</accession>
<reference evidence="6" key="1">
    <citation type="submission" date="2016-01" db="EMBL/GenBank/DDBJ databases">
        <authorList>
            <person name="Mitreva M."/>
            <person name="Pepin K.H."/>
            <person name="Mihindukulasuriya K.A."/>
            <person name="Fulton R."/>
            <person name="Fronick C."/>
            <person name="O'Laughlin M."/>
            <person name="Miner T."/>
            <person name="Herter B."/>
            <person name="Rosa B.A."/>
            <person name="Cordes M."/>
            <person name="Tomlinson C."/>
            <person name="Wollam A."/>
            <person name="Palsikar V.B."/>
            <person name="Mardis E.R."/>
            <person name="Wilson R.K."/>
        </authorList>
    </citation>
    <scope>NUCLEOTIDE SEQUENCE [LARGE SCALE GENOMIC DNA]</scope>
    <source>
        <strain evidence="6">DNF00019</strain>
    </source>
</reference>
<evidence type="ECO:0000313" key="6">
    <source>
        <dbReference type="Proteomes" id="UP000070675"/>
    </source>
</evidence>
<keyword evidence="4" id="KW-1133">Transmembrane helix</keyword>
<organism evidence="5 6">
    <name type="scientific">Atopobium deltae</name>
    <dbReference type="NCBI Taxonomy" id="1393034"/>
    <lineage>
        <taxon>Bacteria</taxon>
        <taxon>Bacillati</taxon>
        <taxon>Actinomycetota</taxon>
        <taxon>Coriobacteriia</taxon>
        <taxon>Coriobacteriales</taxon>
        <taxon>Atopobiaceae</taxon>
        <taxon>Atopobium</taxon>
    </lineage>
</organism>
<dbReference type="PANTHER" id="PTHR43630">
    <property type="entry name" value="POLY-BETA-1,6-N-ACETYL-D-GLUCOSAMINE SYNTHASE"/>
    <property type="match status" value="1"/>
</dbReference>
<evidence type="ECO:0000256" key="2">
    <source>
        <dbReference type="ARBA" id="ARBA00022676"/>
    </source>
</evidence>
<dbReference type="EMBL" id="LSCR01000029">
    <property type="protein sequence ID" value="KXB33871.1"/>
    <property type="molecule type" value="Genomic_DNA"/>
</dbReference>
<dbReference type="PATRIC" id="fig|1393034.3.peg.1069"/>
<evidence type="ECO:0000256" key="3">
    <source>
        <dbReference type="ARBA" id="ARBA00022679"/>
    </source>
</evidence>
<protein>
    <submittedName>
        <fullName evidence="5">Glycosyltransferase, group 2 family protein</fullName>
    </submittedName>
</protein>
<keyword evidence="4" id="KW-0812">Transmembrane</keyword>
<dbReference type="SUPFAM" id="SSF53448">
    <property type="entry name" value="Nucleotide-diphospho-sugar transferases"/>
    <property type="match status" value="1"/>
</dbReference>
<sequence length="440" mass="50006">MYEFNHTAITPIVFFNALMFCFYTFAYLYQFLFLIRVLIKGDVKLPPAKKQHKYAFFIAAHNEEEVIGNLVRSIKNQKYPAELIETFVVVDACTDATAQKAAEAGAVVYERHDLARRGKSWVMDYGFNRILNEYGPDAFDAFFIFDADNIASPDYVSIMNQVFDMGYLAATSYRNSKNFDSNWISAGYATWYLREAKFLNNARMQSHTSCAISGSGWMVSNQIIKGMHGWDFHTLTEDIQFSTFCAANNICIGYAPAEFFDEQPVTFQASWTQRMRWTKGFYQVFFSYWRDLFRGVGRGKFSAYDMLMTIAPSMILTLLSVFVNASYLIVGKLSGGFLVSASELALASGSLVMSFVSMYFVLFILGLLTTIVEYKHIHAAKKYKIFTNLFTFPFFMMTYIPINVAALFKKVEWVPTKHTISVSFNDVVNSAGQSSSSDTA</sequence>
<keyword evidence="6" id="KW-1185">Reference proteome</keyword>
<keyword evidence="4" id="KW-0472">Membrane</keyword>
<feature type="transmembrane region" description="Helical" evidence="4">
    <location>
        <begin position="350"/>
        <end position="374"/>
    </location>
</feature>
<feature type="transmembrane region" description="Helical" evidence="4">
    <location>
        <begin position="307"/>
        <end position="330"/>
    </location>
</feature>
<comment type="caution">
    <text evidence="5">The sequence shown here is derived from an EMBL/GenBank/DDBJ whole genome shotgun (WGS) entry which is preliminary data.</text>
</comment>
<feature type="transmembrane region" description="Helical" evidence="4">
    <location>
        <begin position="12"/>
        <end position="39"/>
    </location>
</feature>
<dbReference type="Proteomes" id="UP000070675">
    <property type="component" value="Unassembled WGS sequence"/>
</dbReference>
<dbReference type="InterPro" id="IPR029044">
    <property type="entry name" value="Nucleotide-diphossugar_trans"/>
</dbReference>
<gene>
    <name evidence="5" type="ORF">HMPREF3192_01101</name>
</gene>
<evidence type="ECO:0000313" key="5">
    <source>
        <dbReference type="EMBL" id="KXB33871.1"/>
    </source>
</evidence>
<comment type="similarity">
    <text evidence="1">Belongs to the glycosyltransferase 2 family.</text>
</comment>
<dbReference type="Gene3D" id="3.90.550.10">
    <property type="entry name" value="Spore Coat Polysaccharide Biosynthesis Protein SpsA, Chain A"/>
    <property type="match status" value="1"/>
</dbReference>
<evidence type="ECO:0000256" key="1">
    <source>
        <dbReference type="ARBA" id="ARBA00006739"/>
    </source>
</evidence>
<keyword evidence="3 5" id="KW-0808">Transferase</keyword>